<evidence type="ECO:0000313" key="3">
    <source>
        <dbReference type="EMBL" id="PKU68782.1"/>
    </source>
</evidence>
<organism evidence="3 4">
    <name type="scientific">Dendrobium catenatum</name>
    <dbReference type="NCBI Taxonomy" id="906689"/>
    <lineage>
        <taxon>Eukaryota</taxon>
        <taxon>Viridiplantae</taxon>
        <taxon>Streptophyta</taxon>
        <taxon>Embryophyta</taxon>
        <taxon>Tracheophyta</taxon>
        <taxon>Spermatophyta</taxon>
        <taxon>Magnoliopsida</taxon>
        <taxon>Liliopsida</taxon>
        <taxon>Asparagales</taxon>
        <taxon>Orchidaceae</taxon>
        <taxon>Epidendroideae</taxon>
        <taxon>Malaxideae</taxon>
        <taxon>Dendrobiinae</taxon>
        <taxon>Dendrobium</taxon>
    </lineage>
</organism>
<dbReference type="PANTHER" id="PTHR24414">
    <property type="entry name" value="F-BOX/KELCH-REPEAT PROTEIN SKIP4"/>
    <property type="match status" value="1"/>
</dbReference>
<dbReference type="Gene3D" id="2.120.10.80">
    <property type="entry name" value="Kelch-type beta propeller"/>
    <property type="match status" value="1"/>
</dbReference>
<sequence length="382" mass="42157">MVNSPRPMIDPPPPLLTASSPALPPPISRLIPSLPDDLAILCIARVPPSYHPLLAAVSRAWRTFLRSPLLFSVRLEVGASQSFLFISIHTLIDQSRWYILDRLCWNHSPLLIPLPAPPLVSPLGCTAVSLGHSLFLLGGSIDGIPSSVVQIYDARFNYWRLGPHMSASREFAAAGVISGRIYVVGGCHPINKYWAEEFDPEKERWRRISSPPEIREKWMHGNAVIGGKLLAMADRGGVVLDPAVAAAEAEVMQDKAWSMVPTTLDLGWRGRAAAVGEVLYSYSYLGKIKGYDFTNDEWRPLDGLDKELPKFLHGATLTNLGEMLCLVWEGKRKGMEMEVIFAGIRVTKTNNGGLLGSLVWLETFVLAFPKGTFISQCISLEF</sequence>
<feature type="domain" description="FKB95-like N-terminal Kelch" evidence="2">
    <location>
        <begin position="108"/>
        <end position="362"/>
    </location>
</feature>
<dbReference type="InterPro" id="IPR050354">
    <property type="entry name" value="F-box/kelch-repeat_ARATH"/>
</dbReference>
<evidence type="ECO:0000259" key="1">
    <source>
        <dbReference type="Pfam" id="PF00646"/>
    </source>
</evidence>
<dbReference type="Pfam" id="PF00646">
    <property type="entry name" value="F-box"/>
    <property type="match status" value="1"/>
</dbReference>
<dbReference type="Proteomes" id="UP000233837">
    <property type="component" value="Unassembled WGS sequence"/>
</dbReference>
<dbReference type="CDD" id="cd22152">
    <property type="entry name" value="F-box_AtAFR-like"/>
    <property type="match status" value="1"/>
</dbReference>
<dbReference type="SUPFAM" id="SSF117281">
    <property type="entry name" value="Kelch motif"/>
    <property type="match status" value="1"/>
</dbReference>
<dbReference type="InterPro" id="IPR015915">
    <property type="entry name" value="Kelch-typ_b-propeller"/>
</dbReference>
<evidence type="ECO:0000313" key="4">
    <source>
        <dbReference type="Proteomes" id="UP000233837"/>
    </source>
</evidence>
<reference evidence="3 4" key="2">
    <citation type="journal article" date="2017" name="Nature">
        <title>The Apostasia genome and the evolution of orchids.</title>
        <authorList>
            <person name="Zhang G.Q."/>
            <person name="Liu K.W."/>
            <person name="Li Z."/>
            <person name="Lohaus R."/>
            <person name="Hsiao Y.Y."/>
            <person name="Niu S.C."/>
            <person name="Wang J.Y."/>
            <person name="Lin Y.C."/>
            <person name="Xu Q."/>
            <person name="Chen L.J."/>
            <person name="Yoshida K."/>
            <person name="Fujiwara S."/>
            <person name="Wang Z.W."/>
            <person name="Zhang Y.Q."/>
            <person name="Mitsuda N."/>
            <person name="Wang M."/>
            <person name="Liu G.H."/>
            <person name="Pecoraro L."/>
            <person name="Huang H.X."/>
            <person name="Xiao X.J."/>
            <person name="Lin M."/>
            <person name="Wu X.Y."/>
            <person name="Wu W.L."/>
            <person name="Chen Y.Y."/>
            <person name="Chang S.B."/>
            <person name="Sakamoto S."/>
            <person name="Ohme-Takagi M."/>
            <person name="Yagi M."/>
            <person name="Zeng S.J."/>
            <person name="Shen C.Y."/>
            <person name="Yeh C.M."/>
            <person name="Luo Y.B."/>
            <person name="Tsai W.C."/>
            <person name="Van de Peer Y."/>
            <person name="Liu Z.J."/>
        </authorList>
    </citation>
    <scope>NUCLEOTIDE SEQUENCE [LARGE SCALE GENOMIC DNA]</scope>
    <source>
        <tissue evidence="3">The whole plant</tissue>
    </source>
</reference>
<dbReference type="InterPro" id="IPR057499">
    <property type="entry name" value="Kelch_FKB95"/>
</dbReference>
<accession>A0A2I0VZD9</accession>
<dbReference type="Pfam" id="PF25210">
    <property type="entry name" value="Kelch_FKB95"/>
    <property type="match status" value="1"/>
</dbReference>
<dbReference type="InterPro" id="IPR001810">
    <property type="entry name" value="F-box_dom"/>
</dbReference>
<gene>
    <name evidence="3" type="primary">SKIP6</name>
    <name evidence="3" type="ORF">MA16_Dca017070</name>
</gene>
<reference evidence="3 4" key="1">
    <citation type="journal article" date="2016" name="Sci. Rep.">
        <title>The Dendrobium catenatum Lindl. genome sequence provides insights into polysaccharide synthase, floral development and adaptive evolution.</title>
        <authorList>
            <person name="Zhang G.Q."/>
            <person name="Xu Q."/>
            <person name="Bian C."/>
            <person name="Tsai W.C."/>
            <person name="Yeh C.M."/>
            <person name="Liu K.W."/>
            <person name="Yoshida K."/>
            <person name="Zhang L.S."/>
            <person name="Chang S.B."/>
            <person name="Chen F."/>
            <person name="Shi Y."/>
            <person name="Su Y.Y."/>
            <person name="Zhang Y.Q."/>
            <person name="Chen L.J."/>
            <person name="Yin Y."/>
            <person name="Lin M."/>
            <person name="Huang H."/>
            <person name="Deng H."/>
            <person name="Wang Z.W."/>
            <person name="Zhu S.L."/>
            <person name="Zhao X."/>
            <person name="Deng C."/>
            <person name="Niu S.C."/>
            <person name="Huang J."/>
            <person name="Wang M."/>
            <person name="Liu G.H."/>
            <person name="Yang H.J."/>
            <person name="Xiao X.J."/>
            <person name="Hsiao Y.Y."/>
            <person name="Wu W.L."/>
            <person name="Chen Y.Y."/>
            <person name="Mitsuda N."/>
            <person name="Ohme-Takagi M."/>
            <person name="Luo Y.B."/>
            <person name="Van de Peer Y."/>
            <person name="Liu Z.J."/>
        </authorList>
    </citation>
    <scope>NUCLEOTIDE SEQUENCE [LARGE SCALE GENOMIC DNA]</scope>
    <source>
        <tissue evidence="3">The whole plant</tissue>
    </source>
</reference>
<protein>
    <submittedName>
        <fullName evidence="3">F-box/kelch-repeat protein SKIP6</fullName>
    </submittedName>
</protein>
<dbReference type="PANTHER" id="PTHR24414:SF23">
    <property type="entry name" value="F-BOX_KELCH-REPEAT PROTEIN SKIP6"/>
    <property type="match status" value="1"/>
</dbReference>
<keyword evidence="4" id="KW-1185">Reference proteome</keyword>
<proteinExistence type="predicted"/>
<dbReference type="AlphaFoldDB" id="A0A2I0VZD9"/>
<feature type="domain" description="F-box" evidence="1">
    <location>
        <begin position="31"/>
        <end position="70"/>
    </location>
</feature>
<evidence type="ECO:0000259" key="2">
    <source>
        <dbReference type="Pfam" id="PF25210"/>
    </source>
</evidence>
<name>A0A2I0VZD9_9ASPA</name>
<dbReference type="EMBL" id="KZ503047">
    <property type="protein sequence ID" value="PKU68782.1"/>
    <property type="molecule type" value="Genomic_DNA"/>
</dbReference>
<dbReference type="OrthoDB" id="45365at2759"/>